<sequence>MLLQTPQILQIEKNKPASSPQSLFPIPNKVGTQKEETAKLTKSTKKKCQKYLKISNIFGSSFFLRVLRVLRGYFFCQKCKNFTI</sequence>
<accession>A0A1F5VJE7</accession>
<organism evidence="1 2">
    <name type="scientific">Candidatus Fischerbacteria bacterium RBG_13_37_8</name>
    <dbReference type="NCBI Taxonomy" id="1817863"/>
    <lineage>
        <taxon>Bacteria</taxon>
        <taxon>Candidatus Fischeribacteriota</taxon>
    </lineage>
</organism>
<evidence type="ECO:0000313" key="2">
    <source>
        <dbReference type="Proteomes" id="UP000178943"/>
    </source>
</evidence>
<dbReference type="Proteomes" id="UP000178943">
    <property type="component" value="Unassembled WGS sequence"/>
</dbReference>
<gene>
    <name evidence="1" type="ORF">A2Y62_16490</name>
</gene>
<reference evidence="1 2" key="1">
    <citation type="journal article" date="2016" name="Nat. Commun.">
        <title>Thousands of microbial genomes shed light on interconnected biogeochemical processes in an aquifer system.</title>
        <authorList>
            <person name="Anantharaman K."/>
            <person name="Brown C.T."/>
            <person name="Hug L.A."/>
            <person name="Sharon I."/>
            <person name="Castelle C.J."/>
            <person name="Probst A.J."/>
            <person name="Thomas B.C."/>
            <person name="Singh A."/>
            <person name="Wilkins M.J."/>
            <person name="Karaoz U."/>
            <person name="Brodie E.L."/>
            <person name="Williams K.H."/>
            <person name="Hubbard S.S."/>
            <person name="Banfield J.F."/>
        </authorList>
    </citation>
    <scope>NUCLEOTIDE SEQUENCE [LARGE SCALE GENOMIC DNA]</scope>
</reference>
<dbReference type="STRING" id="1817863.A2Y62_16490"/>
<name>A0A1F5VJE7_9BACT</name>
<dbReference type="AlphaFoldDB" id="A0A1F5VJE7"/>
<protein>
    <submittedName>
        <fullName evidence="1">Uncharacterized protein</fullName>
    </submittedName>
</protein>
<proteinExistence type="predicted"/>
<dbReference type="EMBL" id="MFGW01000163">
    <property type="protein sequence ID" value="OGF63536.1"/>
    <property type="molecule type" value="Genomic_DNA"/>
</dbReference>
<evidence type="ECO:0000313" key="1">
    <source>
        <dbReference type="EMBL" id="OGF63536.1"/>
    </source>
</evidence>
<comment type="caution">
    <text evidence="1">The sequence shown here is derived from an EMBL/GenBank/DDBJ whole genome shotgun (WGS) entry which is preliminary data.</text>
</comment>